<proteinExistence type="predicted"/>
<dbReference type="VEuPathDB" id="ToxoDB:NCLIV_004500"/>
<dbReference type="InterPro" id="IPR027417">
    <property type="entry name" value="P-loop_NTPase"/>
</dbReference>
<reference evidence="3" key="1">
    <citation type="submission" date="2011-02" db="EMBL/GenBank/DDBJ databases">
        <authorList>
            <person name="Aslett M."/>
        </authorList>
    </citation>
    <scope>NUCLEOTIDE SEQUENCE</scope>
    <source>
        <strain evidence="3">Liverpool</strain>
    </source>
</reference>
<dbReference type="PANTHER" id="PTHR46487:SF1">
    <property type="entry name" value="DNA REPAIR PROTEIN XRCC3"/>
    <property type="match status" value="1"/>
</dbReference>
<name>F0V8D2_NEOCL</name>
<protein>
    <submittedName>
        <fullName evidence="4">DNA repair protein recA, putative</fullName>
    </submittedName>
    <submittedName>
        <fullName evidence="3">Putative DNA repair protein recA</fullName>
    </submittedName>
</protein>
<feature type="domain" description="RecA family profile 1" evidence="2">
    <location>
        <begin position="93"/>
        <end position="353"/>
    </location>
</feature>
<dbReference type="RefSeq" id="XP_003880008.1">
    <property type="nucleotide sequence ID" value="XM_003879959.1"/>
</dbReference>
<reference evidence="3" key="2">
    <citation type="submission" date="2011-03" db="EMBL/GenBank/DDBJ databases">
        <title>Comparative genomics and transcriptomics of Neospora caninum and Toxoplasma gondii.</title>
        <authorList>
            <person name="Reid A.J."/>
            <person name="Sohal A."/>
            <person name="Harris D."/>
            <person name="Quail M."/>
            <person name="Sanders M."/>
            <person name="Berriman M."/>
            <person name="Wastling J.M."/>
            <person name="Pain A."/>
        </authorList>
    </citation>
    <scope>NUCLEOTIDE SEQUENCE</scope>
    <source>
        <strain evidence="3">Liverpool</strain>
    </source>
</reference>
<dbReference type="GO" id="GO:0140664">
    <property type="term" value="F:ATP-dependent DNA damage sensor activity"/>
    <property type="evidence" value="ECO:0007669"/>
    <property type="project" value="InterPro"/>
</dbReference>
<dbReference type="OrthoDB" id="1861185at2759"/>
<dbReference type="InterPro" id="IPR020588">
    <property type="entry name" value="RecA_ATP-bd"/>
</dbReference>
<sequence length="519" mass="54823">MADGAAAAAAPSLPRNSAHTAVEQVSGVNCADRPDVAGDSLAFFEAAQSLIKIAATGAAAPADSALPWPPPPYVSPARTAVEILSSAVYRHLGSRVLPVGCRAVDEYLNGGVPRSRVVEIAGKAGCGKTQFALSLVSETVLQSCFNERGGCSETRLCEPTARQPSAAGSALLSLTEHAADSPELAEAEKPTAVFYIHTEGGFPVQRLHEIMNSRRDLRARGGESSPARPPVAHAGVVNAGPLPVPPTKALMQRVFMEEVATEEELWITLTRRLPRLFLSYRVALIVIDSIAAVFRLPTASAEPPGAPDPWQGSESRKKVAGLVDRATKLMRIGAILRRFAATHGCCCLVLNQVSDTTSDEEGFDLSLSTASRAPASPRSPGGERPTADGPEGGTDQKGVPRATLSSPQCVWRSVSAGIDGELAWSSRQVAPRRLLFGGEDPGVRPALGLTWSNCVDCRMMIHRMEGRVRPVLDTARAEGEAPRSPTHGPLRCLRVVFGSGLDNATDTFFRIDAGGIADP</sequence>
<organism evidence="3 5">
    <name type="scientific">Neospora caninum (strain Liverpool)</name>
    <dbReference type="NCBI Taxonomy" id="572307"/>
    <lineage>
        <taxon>Eukaryota</taxon>
        <taxon>Sar</taxon>
        <taxon>Alveolata</taxon>
        <taxon>Apicomplexa</taxon>
        <taxon>Conoidasida</taxon>
        <taxon>Coccidia</taxon>
        <taxon>Eucoccidiorida</taxon>
        <taxon>Eimeriorina</taxon>
        <taxon>Sarcocystidae</taxon>
        <taxon>Neospora</taxon>
    </lineage>
</organism>
<dbReference type="GO" id="GO:0045003">
    <property type="term" value="P:double-strand break repair via synthesis-dependent strand annealing"/>
    <property type="evidence" value="ECO:0007669"/>
    <property type="project" value="TreeGrafter"/>
</dbReference>
<evidence type="ECO:0000256" key="1">
    <source>
        <dbReference type="SAM" id="MobiDB-lite"/>
    </source>
</evidence>
<dbReference type="GO" id="GO:0000400">
    <property type="term" value="F:four-way junction DNA binding"/>
    <property type="evidence" value="ECO:0007669"/>
    <property type="project" value="TreeGrafter"/>
</dbReference>
<dbReference type="PROSITE" id="PS50162">
    <property type="entry name" value="RECA_2"/>
    <property type="match status" value="1"/>
</dbReference>
<dbReference type="InParanoid" id="F0V8D2"/>
<evidence type="ECO:0000259" key="2">
    <source>
        <dbReference type="PROSITE" id="PS50162"/>
    </source>
</evidence>
<dbReference type="GO" id="GO:0005524">
    <property type="term" value="F:ATP binding"/>
    <property type="evidence" value="ECO:0007669"/>
    <property type="project" value="InterPro"/>
</dbReference>
<dbReference type="eggNOG" id="KOG1564">
    <property type="taxonomic scope" value="Eukaryota"/>
</dbReference>
<keyword evidence="5" id="KW-1185">Reference proteome</keyword>
<evidence type="ECO:0000313" key="3">
    <source>
        <dbReference type="EMBL" id="CBZ49973.1"/>
    </source>
</evidence>
<evidence type="ECO:0000313" key="4">
    <source>
        <dbReference type="EMBL" id="CEL64561.1"/>
    </source>
</evidence>
<dbReference type="Proteomes" id="UP000007494">
    <property type="component" value="Chromosome Ib"/>
</dbReference>
<dbReference type="GeneID" id="13446022"/>
<feature type="compositionally biased region" description="Low complexity" evidence="1">
    <location>
        <begin position="370"/>
        <end position="380"/>
    </location>
</feature>
<dbReference type="EMBL" id="LN714475">
    <property type="protein sequence ID" value="CEL64561.1"/>
    <property type="molecule type" value="Genomic_DNA"/>
</dbReference>
<evidence type="ECO:0000313" key="5">
    <source>
        <dbReference type="Proteomes" id="UP000007494"/>
    </source>
</evidence>
<accession>F0V8D2</accession>
<dbReference type="GO" id="GO:0090656">
    <property type="term" value="P:t-circle formation"/>
    <property type="evidence" value="ECO:0007669"/>
    <property type="project" value="TreeGrafter"/>
</dbReference>
<dbReference type="EMBL" id="FR823381">
    <property type="protein sequence ID" value="CBZ49973.1"/>
    <property type="molecule type" value="Genomic_DNA"/>
</dbReference>
<dbReference type="GO" id="GO:0000722">
    <property type="term" value="P:telomere maintenance via recombination"/>
    <property type="evidence" value="ECO:0007669"/>
    <property type="project" value="TreeGrafter"/>
</dbReference>
<dbReference type="PANTHER" id="PTHR46487">
    <property type="entry name" value="DNA REPAIR PROTEIN XRCC3"/>
    <property type="match status" value="1"/>
</dbReference>
<reference evidence="5" key="3">
    <citation type="journal article" date="2012" name="PLoS Pathog.">
        <title>Comparative genomics of the apicomplexan parasites Toxoplasma gondii and Neospora caninum: Coccidia differing in host range and transmission strategy.</title>
        <authorList>
            <person name="Reid A.J."/>
            <person name="Vermont S.J."/>
            <person name="Cotton J.A."/>
            <person name="Harris D."/>
            <person name="Hill-Cawthorne G.A."/>
            <person name="Konen-Waisman S."/>
            <person name="Latham S.M."/>
            <person name="Mourier T."/>
            <person name="Norton R."/>
            <person name="Quail M.A."/>
            <person name="Sanders M."/>
            <person name="Shanmugam D."/>
            <person name="Sohal A."/>
            <person name="Wasmuth J.D."/>
            <person name="Brunk B."/>
            <person name="Grigg M.E."/>
            <person name="Howard J.C."/>
            <person name="Parkinson J."/>
            <person name="Roos D.S."/>
            <person name="Trees A.J."/>
            <person name="Berriman M."/>
            <person name="Pain A."/>
            <person name="Wastling J.M."/>
        </authorList>
    </citation>
    <scope>NUCLEOTIDE SEQUENCE [LARGE SCALE GENOMIC DNA]</scope>
    <source>
        <strain evidence="5">Liverpool</strain>
    </source>
</reference>
<dbReference type="SUPFAM" id="SSF52540">
    <property type="entry name" value="P-loop containing nucleoside triphosphate hydrolases"/>
    <property type="match status" value="1"/>
</dbReference>
<dbReference type="AlphaFoldDB" id="F0V8D2"/>
<dbReference type="GO" id="GO:0033065">
    <property type="term" value="C:Rad51C-XRCC3 complex"/>
    <property type="evidence" value="ECO:0007669"/>
    <property type="project" value="TreeGrafter"/>
</dbReference>
<dbReference type="Gene3D" id="3.40.50.300">
    <property type="entry name" value="P-loop containing nucleotide triphosphate hydrolases"/>
    <property type="match status" value="1"/>
</dbReference>
<dbReference type="GO" id="GO:0071140">
    <property type="term" value="P:resolution of mitotic recombination intermediates"/>
    <property type="evidence" value="ECO:0007669"/>
    <property type="project" value="TreeGrafter"/>
</dbReference>
<gene>
    <name evidence="4" type="ORF">BN1204_004500</name>
    <name evidence="3" type="ORF">NCLIV_004500</name>
</gene>
<reference evidence="4" key="4">
    <citation type="journal article" date="2015" name="PLoS ONE">
        <title>Comprehensive Evaluation of Toxoplasma gondii VEG and Neospora caninum LIV Genomes with Tachyzoite Stage Transcriptome and Proteome Defines Novel Transcript Features.</title>
        <authorList>
            <person name="Ramaprasad A."/>
            <person name="Mourier T."/>
            <person name="Naeem R."/>
            <person name="Malas T.B."/>
            <person name="Moussa E."/>
            <person name="Panigrahi A."/>
            <person name="Vermont S.J."/>
            <person name="Otto T.D."/>
            <person name="Wastling J."/>
            <person name="Pain A."/>
        </authorList>
    </citation>
    <scope>NUCLEOTIDE SEQUENCE</scope>
    <source>
        <strain evidence="4">Liverpool</strain>
    </source>
</reference>
<dbReference type="OMA" id="MMIHRME"/>
<feature type="region of interest" description="Disordered" evidence="1">
    <location>
        <begin position="368"/>
        <end position="405"/>
    </location>
</feature>
<dbReference type="GO" id="GO:0005657">
    <property type="term" value="C:replication fork"/>
    <property type="evidence" value="ECO:0007669"/>
    <property type="project" value="TreeGrafter"/>
</dbReference>